<organism evidence="2 3">
    <name type="scientific">Oryza sativa subsp. japonica</name>
    <name type="common">Rice</name>
    <dbReference type="NCBI Taxonomy" id="39947"/>
    <lineage>
        <taxon>Eukaryota</taxon>
        <taxon>Viridiplantae</taxon>
        <taxon>Streptophyta</taxon>
        <taxon>Embryophyta</taxon>
        <taxon>Tracheophyta</taxon>
        <taxon>Spermatophyta</taxon>
        <taxon>Magnoliopsida</taxon>
        <taxon>Liliopsida</taxon>
        <taxon>Poales</taxon>
        <taxon>Poaceae</taxon>
        <taxon>BOP clade</taxon>
        <taxon>Oryzoideae</taxon>
        <taxon>Oryzeae</taxon>
        <taxon>Oryzinae</taxon>
        <taxon>Oryza</taxon>
        <taxon>Oryza sativa</taxon>
    </lineage>
</organism>
<evidence type="ECO:0000313" key="3">
    <source>
        <dbReference type="Proteomes" id="UP000000763"/>
    </source>
</evidence>
<dbReference type="EMBL" id="AP004856">
    <property type="protein sequence ID" value="BAD17162.1"/>
    <property type="molecule type" value="Genomic_DNA"/>
</dbReference>
<feature type="region of interest" description="Disordered" evidence="1">
    <location>
        <begin position="298"/>
        <end position="322"/>
    </location>
</feature>
<feature type="compositionally biased region" description="Low complexity" evidence="1">
    <location>
        <begin position="113"/>
        <end position="148"/>
    </location>
</feature>
<reference evidence="3" key="2">
    <citation type="journal article" date="2008" name="Nucleic Acids Res.">
        <title>The rice annotation project database (RAP-DB): 2008 update.</title>
        <authorList>
            <consortium name="The rice annotation project (RAP)"/>
        </authorList>
    </citation>
    <scope>GENOME REANNOTATION</scope>
    <source>
        <strain evidence="3">cv. Nipponbare</strain>
    </source>
</reference>
<dbReference type="Proteomes" id="UP000000763">
    <property type="component" value="Chromosome 2"/>
</dbReference>
<proteinExistence type="predicted"/>
<accession>Q6Z7H1</accession>
<sequence>MGRRRLPWCLAWEGDQEKDAAAAGSNRRRSDEEGRRRRFGMADRRARIFRICHRIRNAFRIYHLICATFRIRYRSANFLRSVPFRTPNVNHTVIVHLPAPPTRPSARRRRRQSATACTRVSRAVVRSPPPSSSSSAASGQASAATARVWGGAPHVGRGDAPGLSPELRQDGDDMTRAPRCLDWCRRCPGRRHDDATTKAVEAIAVEASCRDRENTSVLITGEKKEWLCGEQVEEKEAEKTKQASNKESPACLCVIFCILRKENLLKRLCGGAGEQAEAATYDNVDELLVRTTTGRLMVGDDDGQADGGKRQDRGSLEVGPDATTNVGGEWRRAERSRKATTVTMERGTGNATKERVGAGVGSSRGLGAGAVGEGELEVAEARTGRIWTYNSTPAMEMNAR</sequence>
<feature type="region of interest" description="Disordered" evidence="1">
    <location>
        <begin position="96"/>
        <end position="172"/>
    </location>
</feature>
<gene>
    <name evidence="2" type="primary">OJ1570_H12.8</name>
</gene>
<reference evidence="3" key="1">
    <citation type="journal article" date="2005" name="Nature">
        <title>The map-based sequence of the rice genome.</title>
        <authorList>
            <consortium name="International rice genome sequencing project (IRGSP)"/>
            <person name="Matsumoto T."/>
            <person name="Wu J."/>
            <person name="Kanamori H."/>
            <person name="Katayose Y."/>
            <person name="Fujisawa M."/>
            <person name="Namiki N."/>
            <person name="Mizuno H."/>
            <person name="Yamamoto K."/>
            <person name="Antonio B.A."/>
            <person name="Baba T."/>
            <person name="Sakata K."/>
            <person name="Nagamura Y."/>
            <person name="Aoki H."/>
            <person name="Arikawa K."/>
            <person name="Arita K."/>
            <person name="Bito T."/>
            <person name="Chiden Y."/>
            <person name="Fujitsuka N."/>
            <person name="Fukunaka R."/>
            <person name="Hamada M."/>
            <person name="Harada C."/>
            <person name="Hayashi A."/>
            <person name="Hijishita S."/>
            <person name="Honda M."/>
            <person name="Hosokawa S."/>
            <person name="Ichikawa Y."/>
            <person name="Idonuma A."/>
            <person name="Iijima M."/>
            <person name="Ikeda M."/>
            <person name="Ikeno M."/>
            <person name="Ito K."/>
            <person name="Ito S."/>
            <person name="Ito T."/>
            <person name="Ito Y."/>
            <person name="Ito Y."/>
            <person name="Iwabuchi A."/>
            <person name="Kamiya K."/>
            <person name="Karasawa W."/>
            <person name="Kurita K."/>
            <person name="Katagiri S."/>
            <person name="Kikuta A."/>
            <person name="Kobayashi H."/>
            <person name="Kobayashi N."/>
            <person name="Machita K."/>
            <person name="Maehara T."/>
            <person name="Masukawa M."/>
            <person name="Mizubayashi T."/>
            <person name="Mukai Y."/>
            <person name="Nagasaki H."/>
            <person name="Nagata Y."/>
            <person name="Naito S."/>
            <person name="Nakashima M."/>
            <person name="Nakama Y."/>
            <person name="Nakamichi Y."/>
            <person name="Nakamura M."/>
            <person name="Meguro A."/>
            <person name="Negishi M."/>
            <person name="Ohta I."/>
            <person name="Ohta T."/>
            <person name="Okamoto M."/>
            <person name="Ono N."/>
            <person name="Saji S."/>
            <person name="Sakaguchi M."/>
            <person name="Sakai K."/>
            <person name="Shibata M."/>
            <person name="Shimokawa T."/>
            <person name="Song J."/>
            <person name="Takazaki Y."/>
            <person name="Terasawa K."/>
            <person name="Tsugane M."/>
            <person name="Tsuji K."/>
            <person name="Ueda S."/>
            <person name="Waki K."/>
            <person name="Yamagata H."/>
            <person name="Yamamoto M."/>
            <person name="Yamamoto S."/>
            <person name="Yamane H."/>
            <person name="Yoshiki S."/>
            <person name="Yoshihara R."/>
            <person name="Yukawa K."/>
            <person name="Zhong H."/>
            <person name="Yano M."/>
            <person name="Yuan Q."/>
            <person name="Ouyang S."/>
            <person name="Liu J."/>
            <person name="Jones K.M."/>
            <person name="Gansberger K."/>
            <person name="Moffat K."/>
            <person name="Hill J."/>
            <person name="Bera J."/>
            <person name="Fadrosh D."/>
            <person name="Jin S."/>
            <person name="Johri S."/>
            <person name="Kim M."/>
            <person name="Overton L."/>
            <person name="Reardon M."/>
            <person name="Tsitrin T."/>
            <person name="Vuong H."/>
            <person name="Weaver B."/>
            <person name="Ciecko A."/>
            <person name="Tallon L."/>
            <person name="Jackson J."/>
            <person name="Pai G."/>
            <person name="Aken S.V."/>
            <person name="Utterback T."/>
            <person name="Reidmuller S."/>
            <person name="Feldblyum T."/>
            <person name="Hsiao J."/>
            <person name="Zismann V."/>
            <person name="Iobst S."/>
            <person name="de Vazeille A.R."/>
            <person name="Buell C.R."/>
            <person name="Ying K."/>
            <person name="Li Y."/>
            <person name="Lu T."/>
            <person name="Huang Y."/>
            <person name="Zhao Q."/>
            <person name="Feng Q."/>
            <person name="Zhang L."/>
            <person name="Zhu J."/>
            <person name="Weng Q."/>
            <person name="Mu J."/>
            <person name="Lu Y."/>
            <person name="Fan D."/>
            <person name="Liu Y."/>
            <person name="Guan J."/>
            <person name="Zhang Y."/>
            <person name="Yu S."/>
            <person name="Liu X."/>
            <person name="Zhang Y."/>
            <person name="Hong G."/>
            <person name="Han B."/>
            <person name="Choisne N."/>
            <person name="Demange N."/>
            <person name="Orjeda G."/>
            <person name="Samain S."/>
            <person name="Cattolico L."/>
            <person name="Pelletier E."/>
            <person name="Couloux A."/>
            <person name="Segurens B."/>
            <person name="Wincker P."/>
            <person name="D'Hont A."/>
            <person name="Scarpelli C."/>
            <person name="Weissenbach J."/>
            <person name="Salanoubat M."/>
            <person name="Quetier F."/>
            <person name="Yu Y."/>
            <person name="Kim H.R."/>
            <person name="Rambo T."/>
            <person name="Currie J."/>
            <person name="Collura K."/>
            <person name="Luo M."/>
            <person name="Yang T."/>
            <person name="Ammiraju J.S.S."/>
            <person name="Engler F."/>
            <person name="Soderlund C."/>
            <person name="Wing R.A."/>
            <person name="Palmer L.E."/>
            <person name="de la Bastide M."/>
            <person name="Spiegel L."/>
            <person name="Nascimento L."/>
            <person name="Zutavern T."/>
            <person name="O'Shaughnessy A."/>
            <person name="Dike S."/>
            <person name="Dedhia N."/>
            <person name="Preston R."/>
            <person name="Balija V."/>
            <person name="McCombie W.R."/>
            <person name="Chow T."/>
            <person name="Chen H."/>
            <person name="Chung M."/>
            <person name="Chen C."/>
            <person name="Shaw J."/>
            <person name="Wu H."/>
            <person name="Hsiao K."/>
            <person name="Chao Y."/>
            <person name="Chu M."/>
            <person name="Cheng C."/>
            <person name="Hour A."/>
            <person name="Lee P."/>
            <person name="Lin S."/>
            <person name="Lin Y."/>
            <person name="Liou J."/>
            <person name="Liu S."/>
            <person name="Hsing Y."/>
            <person name="Raghuvanshi S."/>
            <person name="Mohanty A."/>
            <person name="Bharti A.K."/>
            <person name="Gaur A."/>
            <person name="Gupta V."/>
            <person name="Kumar D."/>
            <person name="Ravi V."/>
            <person name="Vij S."/>
            <person name="Kapur A."/>
            <person name="Khurana P."/>
            <person name="Khurana P."/>
            <person name="Khurana J.P."/>
            <person name="Tyagi A.K."/>
            <person name="Gaikwad K."/>
            <person name="Singh A."/>
            <person name="Dalal V."/>
            <person name="Srivastava S."/>
            <person name="Dixit A."/>
            <person name="Pal A.K."/>
            <person name="Ghazi I.A."/>
            <person name="Yadav M."/>
            <person name="Pandit A."/>
            <person name="Bhargava A."/>
            <person name="Sureshbabu K."/>
            <person name="Batra K."/>
            <person name="Sharma T.R."/>
            <person name="Mohapatra T."/>
            <person name="Singh N.K."/>
            <person name="Messing J."/>
            <person name="Nelson A.B."/>
            <person name="Fuks G."/>
            <person name="Kavchok S."/>
            <person name="Keizer G."/>
            <person name="Linton E."/>
            <person name="Llaca V."/>
            <person name="Song R."/>
            <person name="Tanyolac B."/>
            <person name="Young S."/>
            <person name="Ho-Il K."/>
            <person name="Hahn J.H."/>
            <person name="Sangsakoo G."/>
            <person name="Vanavichit A."/>
            <person name="de Mattos Luiz.A.T."/>
            <person name="Zimmer P.D."/>
            <person name="Malone G."/>
            <person name="Dellagostin O."/>
            <person name="de Oliveira A.C."/>
            <person name="Bevan M."/>
            <person name="Bancroft I."/>
            <person name="Minx P."/>
            <person name="Cordum H."/>
            <person name="Wilson R."/>
            <person name="Cheng Z."/>
            <person name="Jin W."/>
            <person name="Jiang J."/>
            <person name="Leong S.A."/>
            <person name="Iwama H."/>
            <person name="Gojobori T."/>
            <person name="Itoh T."/>
            <person name="Niimura Y."/>
            <person name="Fujii Y."/>
            <person name="Habara T."/>
            <person name="Sakai H."/>
            <person name="Sato Y."/>
            <person name="Wilson G."/>
            <person name="Kumar K."/>
            <person name="McCouch S."/>
            <person name="Juretic N."/>
            <person name="Hoen D."/>
            <person name="Wright S."/>
            <person name="Bruskiewich R."/>
            <person name="Bureau T."/>
            <person name="Miyao A."/>
            <person name="Hirochika H."/>
            <person name="Nishikawa T."/>
            <person name="Kadowaki K."/>
            <person name="Sugiura M."/>
            <person name="Burr B."/>
            <person name="Sasaki T."/>
        </authorList>
    </citation>
    <scope>NUCLEOTIDE SEQUENCE [LARGE SCALE GENOMIC DNA]</scope>
    <source>
        <strain evidence="3">cv. Nipponbare</strain>
    </source>
</reference>
<evidence type="ECO:0000313" key="2">
    <source>
        <dbReference type="EMBL" id="BAD17162.1"/>
    </source>
</evidence>
<dbReference type="AlphaFoldDB" id="Q6Z7H1"/>
<name>Q6Z7H1_ORYSJ</name>
<evidence type="ECO:0000256" key="1">
    <source>
        <dbReference type="SAM" id="MobiDB-lite"/>
    </source>
</evidence>
<protein>
    <submittedName>
        <fullName evidence="2">Uncharacterized protein</fullName>
    </submittedName>
</protein>